<sequence>MNTKIETLKDALAHRHSHYAIHPEWVVSREVVEEFLGHVLQTVPSAFNSQPVRMVLLTGEAHHTHWKLVENALISIMGQEAYEANTASKLRQAFANGIGTILFFDVPSITENLQASFPAYAGNFPLWAQQTQGSHQHTVWMGLDSLGFGANLQHYIGMVDNDIKALAGVDPSWILTAQMPFGKPITEVKAKDKLPLTETLIIK</sequence>
<keyword evidence="2" id="KW-0963">Cytoplasm</keyword>
<accession>A0A0A2F9Z1</accession>
<dbReference type="Proteomes" id="UP000030146">
    <property type="component" value="Unassembled WGS sequence"/>
</dbReference>
<evidence type="ECO:0000313" key="5">
    <source>
        <dbReference type="EMBL" id="KGN87813.1"/>
    </source>
</evidence>
<dbReference type="FunFam" id="3.40.109.10:FF:000001">
    <property type="entry name" value="Nitroreductase family"/>
    <property type="match status" value="1"/>
</dbReference>
<comment type="caution">
    <text evidence="5">The sequence shown here is derived from an EMBL/GenBank/DDBJ whole genome shotgun (WGS) entry which is preliminary data.</text>
</comment>
<evidence type="ECO:0000313" key="6">
    <source>
        <dbReference type="Proteomes" id="UP000030146"/>
    </source>
</evidence>
<keyword evidence="6" id="KW-1185">Reference proteome</keyword>
<dbReference type="Pfam" id="PF00881">
    <property type="entry name" value="Nitroreductase"/>
    <property type="match status" value="1"/>
</dbReference>
<gene>
    <name evidence="5" type="ORF">HR15_05800</name>
</gene>
<evidence type="ECO:0000256" key="3">
    <source>
        <dbReference type="ARBA" id="ARBA00023002"/>
    </source>
</evidence>
<dbReference type="InterPro" id="IPR029479">
    <property type="entry name" value="Nitroreductase"/>
</dbReference>
<dbReference type="Gene3D" id="3.40.109.10">
    <property type="entry name" value="NADH Oxidase"/>
    <property type="match status" value="1"/>
</dbReference>
<dbReference type="InterPro" id="IPR000415">
    <property type="entry name" value="Nitroreductase-like"/>
</dbReference>
<dbReference type="GO" id="GO:0034599">
    <property type="term" value="P:cellular response to oxidative stress"/>
    <property type="evidence" value="ECO:0007669"/>
    <property type="project" value="InterPro"/>
</dbReference>
<dbReference type="PANTHER" id="PTHR43035">
    <property type="entry name" value="FATTY ACID REPRESSION MUTANT PROTEIN 2-RELATED"/>
    <property type="match status" value="1"/>
</dbReference>
<dbReference type="RefSeq" id="WP_039424799.1">
    <property type="nucleotide sequence ID" value="NZ_JRAK01000081.1"/>
</dbReference>
<evidence type="ECO:0000259" key="4">
    <source>
        <dbReference type="Pfam" id="PF00881"/>
    </source>
</evidence>
<name>A0A0A2F9Z1_9PORP</name>
<dbReference type="AlphaFoldDB" id="A0A0A2F9Z1"/>
<comment type="subcellular location">
    <subcellularLocation>
        <location evidence="1">Cytoplasm</location>
    </subcellularLocation>
</comment>
<dbReference type="GO" id="GO:0016491">
    <property type="term" value="F:oxidoreductase activity"/>
    <property type="evidence" value="ECO:0007669"/>
    <property type="project" value="UniProtKB-KW"/>
</dbReference>
<reference evidence="5 6" key="1">
    <citation type="submission" date="2014-08" db="EMBL/GenBank/DDBJ databases">
        <title>Porphyromonas gulae strain:COT-052_OH3439 Genome sequencing.</title>
        <authorList>
            <person name="Wallis C."/>
            <person name="Deusch O."/>
            <person name="O'Flynn C."/>
            <person name="Davis I."/>
            <person name="Jospin G."/>
            <person name="Darling A.E."/>
            <person name="Coil D.A."/>
            <person name="Alexiev A."/>
            <person name="Horsfall A."/>
            <person name="Kirkwood N."/>
            <person name="Harris S."/>
            <person name="Eisen J.A."/>
        </authorList>
    </citation>
    <scope>NUCLEOTIDE SEQUENCE [LARGE SCALE GENOMIC DNA]</scope>
    <source>
        <strain evidence="6">COT-052 OH3439</strain>
    </source>
</reference>
<feature type="domain" description="Nitroreductase" evidence="4">
    <location>
        <begin position="13"/>
        <end position="183"/>
    </location>
</feature>
<organism evidence="5 6">
    <name type="scientific">Porphyromonas gulae</name>
    <dbReference type="NCBI Taxonomy" id="111105"/>
    <lineage>
        <taxon>Bacteria</taxon>
        <taxon>Pseudomonadati</taxon>
        <taxon>Bacteroidota</taxon>
        <taxon>Bacteroidia</taxon>
        <taxon>Bacteroidales</taxon>
        <taxon>Porphyromonadaceae</taxon>
        <taxon>Porphyromonas</taxon>
    </lineage>
</organism>
<evidence type="ECO:0000256" key="1">
    <source>
        <dbReference type="ARBA" id="ARBA00004496"/>
    </source>
</evidence>
<dbReference type="GO" id="GO:0005737">
    <property type="term" value="C:cytoplasm"/>
    <property type="evidence" value="ECO:0007669"/>
    <property type="project" value="UniProtKB-SubCell"/>
</dbReference>
<dbReference type="InterPro" id="IPR033877">
    <property type="entry name" value="Frm2/Hbn1"/>
</dbReference>
<evidence type="ECO:0000256" key="2">
    <source>
        <dbReference type="ARBA" id="ARBA00022490"/>
    </source>
</evidence>
<dbReference type="PANTHER" id="PTHR43035:SF1">
    <property type="entry name" value="FATTY ACID REPRESSION MUTANT PROTEIN 2-RELATED"/>
    <property type="match status" value="1"/>
</dbReference>
<dbReference type="SUPFAM" id="SSF55469">
    <property type="entry name" value="FMN-dependent nitroreductase-like"/>
    <property type="match status" value="1"/>
</dbReference>
<keyword evidence="3" id="KW-0560">Oxidoreductase</keyword>
<protein>
    <recommendedName>
        <fullName evidence="4">Nitroreductase domain-containing protein</fullName>
    </recommendedName>
</protein>
<dbReference type="EMBL" id="JRAK01000081">
    <property type="protein sequence ID" value="KGN87813.1"/>
    <property type="molecule type" value="Genomic_DNA"/>
</dbReference>
<proteinExistence type="predicted"/>